<evidence type="ECO:0000313" key="4">
    <source>
        <dbReference type="Proteomes" id="UP000199675"/>
    </source>
</evidence>
<gene>
    <name evidence="3" type="ORF">SAMN04487960_108171</name>
</gene>
<proteinExistence type="predicted"/>
<dbReference type="Proteomes" id="UP000199675">
    <property type="component" value="Unassembled WGS sequence"/>
</dbReference>
<dbReference type="InterPro" id="IPR052521">
    <property type="entry name" value="Cell_div_SPOR-domain"/>
</dbReference>
<feature type="domain" description="SPOR" evidence="2">
    <location>
        <begin position="84"/>
        <end position="163"/>
    </location>
</feature>
<dbReference type="InterPro" id="IPR007730">
    <property type="entry name" value="SPOR-like_dom"/>
</dbReference>
<accession>A0A1H3B1U3</accession>
<dbReference type="Gene3D" id="3.30.70.1070">
    <property type="entry name" value="Sporulation related repeat"/>
    <property type="match status" value="1"/>
</dbReference>
<evidence type="ECO:0000313" key="3">
    <source>
        <dbReference type="EMBL" id="SDX35364.1"/>
    </source>
</evidence>
<dbReference type="PANTHER" id="PTHR38687">
    <property type="entry name" value="CELL DIVISION PROTEIN DEDD-RELATED"/>
    <property type="match status" value="1"/>
</dbReference>
<reference evidence="3 4" key="1">
    <citation type="submission" date="2016-10" db="EMBL/GenBank/DDBJ databases">
        <authorList>
            <person name="de Groot N.N."/>
        </authorList>
    </citation>
    <scope>NUCLEOTIDE SEQUENCE [LARGE SCALE GENOMIC DNA]</scope>
    <source>
        <strain evidence="3 4">CGMCC 1.7059</strain>
    </source>
</reference>
<keyword evidence="4" id="KW-1185">Reference proteome</keyword>
<dbReference type="STRING" id="488533.SAMN04487960_108171"/>
<dbReference type="Pfam" id="PF05036">
    <property type="entry name" value="SPOR"/>
    <property type="match status" value="1"/>
</dbReference>
<dbReference type="EMBL" id="FNNE01000008">
    <property type="protein sequence ID" value="SDX35364.1"/>
    <property type="molecule type" value="Genomic_DNA"/>
</dbReference>
<protein>
    <submittedName>
        <fullName evidence="3">Sporulation related domain-containing protein</fullName>
    </submittedName>
</protein>
<feature type="region of interest" description="Disordered" evidence="1">
    <location>
        <begin position="29"/>
        <end position="55"/>
    </location>
</feature>
<evidence type="ECO:0000256" key="1">
    <source>
        <dbReference type="SAM" id="MobiDB-lite"/>
    </source>
</evidence>
<dbReference type="SUPFAM" id="SSF110997">
    <property type="entry name" value="Sporulation related repeat"/>
    <property type="match status" value="1"/>
</dbReference>
<dbReference type="PANTHER" id="PTHR38687:SF2">
    <property type="entry name" value="CELL DIVISION PROTEIN FTSN"/>
    <property type="match status" value="1"/>
</dbReference>
<dbReference type="GO" id="GO:0042834">
    <property type="term" value="F:peptidoglycan binding"/>
    <property type="evidence" value="ECO:0007669"/>
    <property type="project" value="InterPro"/>
</dbReference>
<organism evidence="3 4">
    <name type="scientific">Marinobacter mobilis</name>
    <dbReference type="NCBI Taxonomy" id="488533"/>
    <lineage>
        <taxon>Bacteria</taxon>
        <taxon>Pseudomonadati</taxon>
        <taxon>Pseudomonadota</taxon>
        <taxon>Gammaproteobacteria</taxon>
        <taxon>Pseudomonadales</taxon>
        <taxon>Marinobacteraceae</taxon>
        <taxon>Marinobacter</taxon>
    </lineage>
</organism>
<dbReference type="InterPro" id="IPR036680">
    <property type="entry name" value="SPOR-like_sf"/>
</dbReference>
<name>A0A1H3B1U3_9GAMM</name>
<sequence>MRWILSLAAVGGFIGFIVYLNTITPQSGRPEVANQTPQTAPAPSGTRSNQGPAAQQQPGFRFYEMLPDSEVIPSDVEEYTPGPAQQQYTYLVQTGSFRSSADAERQRAQIAFQGLRANVSRIDLDSGSTWYRVNVGPFTSRSQMNSALDKLVSISIQPLVRKIPREG</sequence>
<dbReference type="PROSITE" id="PS51724">
    <property type="entry name" value="SPOR"/>
    <property type="match status" value="1"/>
</dbReference>
<evidence type="ECO:0000259" key="2">
    <source>
        <dbReference type="PROSITE" id="PS51724"/>
    </source>
</evidence>
<dbReference type="AlphaFoldDB" id="A0A1H3B1U3"/>